<name>A0ABN7K9B1_9BACT</name>
<organism evidence="1 2">
    <name type="scientific">Campylobacter suis</name>
    <dbReference type="NCBI Taxonomy" id="2790657"/>
    <lineage>
        <taxon>Bacteria</taxon>
        <taxon>Pseudomonadati</taxon>
        <taxon>Campylobacterota</taxon>
        <taxon>Epsilonproteobacteria</taxon>
        <taxon>Campylobacterales</taxon>
        <taxon>Campylobacteraceae</taxon>
        <taxon>Campylobacter</taxon>
    </lineage>
</organism>
<dbReference type="Proteomes" id="UP000789359">
    <property type="component" value="Unassembled WGS sequence"/>
</dbReference>
<proteinExistence type="predicted"/>
<gene>
    <name evidence="1" type="ORF">LMG8286_01654</name>
</gene>
<keyword evidence="2" id="KW-1185">Reference proteome</keyword>
<evidence type="ECO:0000313" key="1">
    <source>
        <dbReference type="EMBL" id="CAD7289113.1"/>
    </source>
</evidence>
<evidence type="ECO:0000313" key="2">
    <source>
        <dbReference type="Proteomes" id="UP000789359"/>
    </source>
</evidence>
<accession>A0ABN7K9B1</accession>
<dbReference type="InterPro" id="IPR049887">
    <property type="entry name" value="CmeU-like"/>
</dbReference>
<protein>
    <recommendedName>
        <fullName evidence="3">Chain-length determining protein</fullName>
    </recommendedName>
</protein>
<reference evidence="1 2" key="1">
    <citation type="submission" date="2020-11" db="EMBL/GenBank/DDBJ databases">
        <authorList>
            <person name="Peeters C."/>
        </authorList>
    </citation>
    <scope>NUCLEOTIDE SEQUENCE [LARGE SCALE GENOMIC DNA]</scope>
    <source>
        <strain evidence="1 2">LMG 8286</strain>
    </source>
</reference>
<evidence type="ECO:0008006" key="3">
    <source>
        <dbReference type="Google" id="ProtNLM"/>
    </source>
</evidence>
<dbReference type="RefSeq" id="WP_230057395.1">
    <property type="nucleotide sequence ID" value="NZ_CAJHOE010000006.1"/>
</dbReference>
<comment type="caution">
    <text evidence="1">The sequence shown here is derived from an EMBL/GenBank/DDBJ whole genome shotgun (WGS) entry which is preliminary data.</text>
</comment>
<sequence length="79" mass="9378">MDKKEEIAKKIEEIFKARAEFFKLLDTNIPKKNGTDVFDFDSAKEINAREVYQKFYALDYSVRRLLPDVYKAYDVSFNV</sequence>
<dbReference type="NCBIfam" id="NF041329">
    <property type="entry name" value="CmeU"/>
    <property type="match status" value="1"/>
</dbReference>
<dbReference type="EMBL" id="CAJHOE010000006">
    <property type="protein sequence ID" value="CAD7289113.1"/>
    <property type="molecule type" value="Genomic_DNA"/>
</dbReference>